<evidence type="ECO:0000313" key="3">
    <source>
        <dbReference type="Proteomes" id="UP000487117"/>
    </source>
</evidence>
<protein>
    <recommendedName>
        <fullName evidence="1">YdbS-like PH domain-containing protein</fullName>
    </recommendedName>
</protein>
<gene>
    <name evidence="2" type="ORF">GAK31_02479</name>
</gene>
<accession>A0A7V8FG25</accession>
<dbReference type="AlphaFoldDB" id="A0A7V8FG25"/>
<dbReference type="InterPro" id="IPR005182">
    <property type="entry name" value="YdbS-like_PH"/>
</dbReference>
<evidence type="ECO:0000313" key="2">
    <source>
        <dbReference type="EMBL" id="KAF1014991.1"/>
    </source>
</evidence>
<sequence length="64" mass="7089">MDKVQGLQLHRTPLDKALGTASLVLDTAGAHGDVPLQLRYLPLAQARTLMDQLAADLAQRRLRW</sequence>
<name>A0A7V8FG25_STEMA</name>
<dbReference type="Proteomes" id="UP000487117">
    <property type="component" value="Unassembled WGS sequence"/>
</dbReference>
<proteinExistence type="predicted"/>
<evidence type="ECO:0000259" key="1">
    <source>
        <dbReference type="Pfam" id="PF03703"/>
    </source>
</evidence>
<feature type="domain" description="YdbS-like PH" evidence="1">
    <location>
        <begin position="1"/>
        <end position="53"/>
    </location>
</feature>
<reference evidence="3" key="1">
    <citation type="journal article" date="2020" name="MBio">
        <title>Horizontal gene transfer to a defensive symbiont with a reduced genome amongst a multipartite beetle microbiome.</title>
        <authorList>
            <person name="Waterworth S.C."/>
            <person name="Florez L.V."/>
            <person name="Rees E.R."/>
            <person name="Hertweck C."/>
            <person name="Kaltenpoth M."/>
            <person name="Kwan J.C."/>
        </authorList>
    </citation>
    <scope>NUCLEOTIDE SEQUENCE [LARGE SCALE GENOMIC DNA]</scope>
</reference>
<dbReference type="Pfam" id="PF03703">
    <property type="entry name" value="bPH_2"/>
    <property type="match status" value="1"/>
</dbReference>
<dbReference type="EMBL" id="WNDS01000003">
    <property type="protein sequence ID" value="KAF1014991.1"/>
    <property type="molecule type" value="Genomic_DNA"/>
</dbReference>
<comment type="caution">
    <text evidence="2">The sequence shown here is derived from an EMBL/GenBank/DDBJ whole genome shotgun (WGS) entry which is preliminary data.</text>
</comment>
<organism evidence="2 3">
    <name type="scientific">Stenotrophomonas maltophilia</name>
    <name type="common">Pseudomonas maltophilia</name>
    <name type="synonym">Xanthomonas maltophilia</name>
    <dbReference type="NCBI Taxonomy" id="40324"/>
    <lineage>
        <taxon>Bacteria</taxon>
        <taxon>Pseudomonadati</taxon>
        <taxon>Pseudomonadota</taxon>
        <taxon>Gammaproteobacteria</taxon>
        <taxon>Lysobacterales</taxon>
        <taxon>Lysobacteraceae</taxon>
        <taxon>Stenotrophomonas</taxon>
        <taxon>Stenotrophomonas maltophilia group</taxon>
    </lineage>
</organism>